<protein>
    <recommendedName>
        <fullName evidence="3">Reverse transcriptase domain-containing protein</fullName>
    </recommendedName>
</protein>
<accession>A0A8R2H3W4</accession>
<reference evidence="1" key="2">
    <citation type="submission" date="2022-06" db="UniProtKB">
        <authorList>
            <consortium name="EnsemblMetazoa"/>
        </authorList>
    </citation>
    <scope>IDENTIFICATION</scope>
</reference>
<dbReference type="GeneID" id="107882433"/>
<dbReference type="EnsemblMetazoa" id="XM_016800759.1">
    <property type="protein sequence ID" value="XP_016656248.1"/>
    <property type="gene ID" value="LOC107882433"/>
</dbReference>
<organism evidence="1 2">
    <name type="scientific">Acyrthosiphon pisum</name>
    <name type="common">Pea aphid</name>
    <dbReference type="NCBI Taxonomy" id="7029"/>
    <lineage>
        <taxon>Eukaryota</taxon>
        <taxon>Metazoa</taxon>
        <taxon>Ecdysozoa</taxon>
        <taxon>Arthropoda</taxon>
        <taxon>Hexapoda</taxon>
        <taxon>Insecta</taxon>
        <taxon>Pterygota</taxon>
        <taxon>Neoptera</taxon>
        <taxon>Paraneoptera</taxon>
        <taxon>Hemiptera</taxon>
        <taxon>Sternorrhyncha</taxon>
        <taxon>Aphidomorpha</taxon>
        <taxon>Aphidoidea</taxon>
        <taxon>Aphididae</taxon>
        <taxon>Macrosiphini</taxon>
        <taxon>Acyrthosiphon</taxon>
    </lineage>
</organism>
<dbReference type="OrthoDB" id="6621793at2759"/>
<dbReference type="Proteomes" id="UP000007819">
    <property type="component" value="Chromosome X"/>
</dbReference>
<sequence length="283" mass="31885">MEQLVNPILSDVARWMSDNGLRLAPEKSECVIITGKHNFAVPQLSVQGFQVPTRRAIRYLGVQLDTRLSFVEHTNTVAAGARRAAAAIGRLMPNVGGPSQAKRRLLMSVVHSRLLYGAQIWADTVRDVKKAENSLLMAQRVAALRIARCYRTVSDMAALVLARTPPASLLALERKRVGESRKTGVLVAKPVVREETIRQWQVHWDSTKKAAWTKRLIPDLQRWWHHGPRQVSFHMSQALSGHGCFQKYLWKRARATSPSCVHCQAALDDAEHTIFLCPFWNDN</sequence>
<reference evidence="2" key="1">
    <citation type="submission" date="2010-06" db="EMBL/GenBank/DDBJ databases">
        <authorList>
            <person name="Jiang H."/>
            <person name="Abraham K."/>
            <person name="Ali S."/>
            <person name="Alsbrooks S.L."/>
            <person name="Anim B.N."/>
            <person name="Anosike U.S."/>
            <person name="Attaway T."/>
            <person name="Bandaranaike D.P."/>
            <person name="Battles P.K."/>
            <person name="Bell S.N."/>
            <person name="Bell A.V."/>
            <person name="Beltran B."/>
            <person name="Bickham C."/>
            <person name="Bustamante Y."/>
            <person name="Caleb T."/>
            <person name="Canada A."/>
            <person name="Cardenas V."/>
            <person name="Carter K."/>
            <person name="Chacko J."/>
            <person name="Chandrabose M.N."/>
            <person name="Chavez D."/>
            <person name="Chavez A."/>
            <person name="Chen L."/>
            <person name="Chu H.-S."/>
            <person name="Claassen K.J."/>
            <person name="Cockrell R."/>
            <person name="Collins M."/>
            <person name="Cooper J.A."/>
            <person name="Cree A."/>
            <person name="Curry S.M."/>
            <person name="Da Y."/>
            <person name="Dao M.D."/>
            <person name="Das B."/>
            <person name="Davila M.-L."/>
            <person name="Davy-Carroll L."/>
            <person name="Denson S."/>
            <person name="Dinh H."/>
            <person name="Ebong V.E."/>
            <person name="Edwards J.R."/>
            <person name="Egan A."/>
            <person name="El-Daye J."/>
            <person name="Escobedo L."/>
            <person name="Fernandez S."/>
            <person name="Fernando P.R."/>
            <person name="Flagg N."/>
            <person name="Forbes L.D."/>
            <person name="Fowler R.G."/>
            <person name="Fu Q."/>
            <person name="Gabisi R.A."/>
            <person name="Ganer J."/>
            <person name="Garbino Pronczuk A."/>
            <person name="Garcia R.M."/>
            <person name="Garner T."/>
            <person name="Garrett T.E."/>
            <person name="Gonzalez D.A."/>
            <person name="Hamid H."/>
            <person name="Hawkins E.S."/>
            <person name="Hirani K."/>
            <person name="Hogues M.E."/>
            <person name="Hollins B."/>
            <person name="Hsiao C.-H."/>
            <person name="Jabil R."/>
            <person name="James M.L."/>
            <person name="Jhangiani S.N."/>
            <person name="Johnson B."/>
            <person name="Johnson Q."/>
            <person name="Joshi V."/>
            <person name="Kalu J.B."/>
            <person name="Kam C."/>
            <person name="Kashfia A."/>
            <person name="Keebler J."/>
            <person name="Kisamo H."/>
            <person name="Kovar C.L."/>
            <person name="Lago L.A."/>
            <person name="Lai C.-Y."/>
            <person name="Laidlaw J."/>
            <person name="Lara F."/>
            <person name="Le T.-K."/>
            <person name="Lee S.L."/>
            <person name="Legall F.H."/>
            <person name="Lemon S.J."/>
            <person name="Lewis L.R."/>
            <person name="Li B."/>
            <person name="Liu Y."/>
            <person name="Liu Y.-S."/>
            <person name="Lopez J."/>
            <person name="Lozado R.J."/>
            <person name="Lu J."/>
            <person name="Madu R.C."/>
            <person name="Maheshwari M."/>
            <person name="Maheshwari R."/>
            <person name="Malloy K."/>
            <person name="Martinez E."/>
            <person name="Mathew T."/>
            <person name="Mercado I.C."/>
            <person name="Mercado C."/>
            <person name="Meyer B."/>
            <person name="Montgomery K."/>
            <person name="Morgan M.B."/>
            <person name="Munidasa M."/>
            <person name="Nazareth L.V."/>
            <person name="Nelson J."/>
            <person name="Ng B.M."/>
            <person name="Nguyen N.B."/>
            <person name="Nguyen P.Q."/>
            <person name="Nguyen T."/>
            <person name="Obregon M."/>
            <person name="Okwuonu G.O."/>
            <person name="Onwere C.G."/>
            <person name="Orozco G."/>
            <person name="Parra A."/>
            <person name="Patel S."/>
            <person name="Patil S."/>
            <person name="Perez A."/>
            <person name="Perez Y."/>
            <person name="Pham C."/>
            <person name="Primus E.L."/>
            <person name="Pu L.-L."/>
            <person name="Puazo M."/>
            <person name="Qin X."/>
            <person name="Quiroz J.B."/>
            <person name="Reese J."/>
            <person name="Richards S."/>
            <person name="Rives C.M."/>
            <person name="Robberts R."/>
            <person name="Ruiz S.J."/>
            <person name="Ruiz M.J."/>
            <person name="Santibanez J."/>
            <person name="Schneider B.W."/>
            <person name="Sisson I."/>
            <person name="Smith M."/>
            <person name="Sodergren E."/>
            <person name="Song X.-Z."/>
            <person name="Song B.B."/>
            <person name="Summersgill H."/>
            <person name="Thelus R."/>
            <person name="Thornton R.D."/>
            <person name="Trejos Z.Y."/>
            <person name="Usmani K."/>
            <person name="Vattathil S."/>
            <person name="Villasana D."/>
            <person name="Walker D.L."/>
            <person name="Wang S."/>
            <person name="Wang K."/>
            <person name="White C.S."/>
            <person name="Williams A.C."/>
            <person name="Williamson J."/>
            <person name="Wilson K."/>
            <person name="Woghiren I.O."/>
            <person name="Woodworth J.R."/>
            <person name="Worley K.C."/>
            <person name="Wright R.A."/>
            <person name="Wu W."/>
            <person name="Young L."/>
            <person name="Zhang L."/>
            <person name="Zhang J."/>
            <person name="Zhu Y."/>
            <person name="Muzny D.M."/>
            <person name="Weinstock G."/>
            <person name="Gibbs R.A."/>
        </authorList>
    </citation>
    <scope>NUCLEOTIDE SEQUENCE [LARGE SCALE GENOMIC DNA]</scope>
    <source>
        <strain evidence="2">LSR1</strain>
    </source>
</reference>
<evidence type="ECO:0000313" key="2">
    <source>
        <dbReference type="Proteomes" id="UP000007819"/>
    </source>
</evidence>
<dbReference type="PANTHER" id="PTHR33481:SF1">
    <property type="entry name" value="ENDONUCLEASE_EXONUCLEASE_PHOSPHATASE DOMAIN-CONTAINING PROTEIN-RELATED"/>
    <property type="match status" value="1"/>
</dbReference>
<dbReference type="RefSeq" id="XP_016656248.1">
    <property type="nucleotide sequence ID" value="XM_016800759.1"/>
</dbReference>
<dbReference type="AlphaFoldDB" id="A0A8R2H3W4"/>
<keyword evidence="2" id="KW-1185">Reference proteome</keyword>
<proteinExistence type="predicted"/>
<evidence type="ECO:0000313" key="1">
    <source>
        <dbReference type="EnsemblMetazoa" id="XP_016656248.1"/>
    </source>
</evidence>
<name>A0A8R2H3W4_ACYPI</name>
<dbReference type="KEGG" id="api:107882433"/>
<dbReference type="PANTHER" id="PTHR33481">
    <property type="entry name" value="REVERSE TRANSCRIPTASE"/>
    <property type="match status" value="1"/>
</dbReference>
<evidence type="ECO:0008006" key="3">
    <source>
        <dbReference type="Google" id="ProtNLM"/>
    </source>
</evidence>